<reference evidence="2" key="1">
    <citation type="submission" date="2014-09" db="EMBL/GenBank/DDBJ databases">
        <authorList>
            <person name="Magalhaes I.L.F."/>
            <person name="Oliveira U."/>
            <person name="Santos F.R."/>
            <person name="Vidigal T.H.D.A."/>
            <person name="Brescovit A.D."/>
            <person name="Santos A.J."/>
        </authorList>
    </citation>
    <scope>NUCLEOTIDE SEQUENCE</scope>
    <source>
        <tissue evidence="2">Shoot tissue taken approximately 20 cm above the soil surface</tissue>
    </source>
</reference>
<dbReference type="EMBL" id="GBRH01165254">
    <property type="protein sequence ID" value="JAE32642.1"/>
    <property type="molecule type" value="Transcribed_RNA"/>
</dbReference>
<dbReference type="AlphaFoldDB" id="A0A0A9H7E6"/>
<feature type="region of interest" description="Disordered" evidence="1">
    <location>
        <begin position="1"/>
        <end position="31"/>
    </location>
</feature>
<sequence>MLPCSDTRILGKLSDLGERRRGTGDPGGGRS</sequence>
<reference evidence="2" key="2">
    <citation type="journal article" date="2015" name="Data Brief">
        <title>Shoot transcriptome of the giant reed, Arundo donax.</title>
        <authorList>
            <person name="Barrero R.A."/>
            <person name="Guerrero F.D."/>
            <person name="Moolhuijzen P."/>
            <person name="Goolsby J.A."/>
            <person name="Tidwell J."/>
            <person name="Bellgard S.E."/>
            <person name="Bellgard M.I."/>
        </authorList>
    </citation>
    <scope>NUCLEOTIDE SEQUENCE</scope>
    <source>
        <tissue evidence="2">Shoot tissue taken approximately 20 cm above the soil surface</tissue>
    </source>
</reference>
<protein>
    <submittedName>
        <fullName evidence="2">Uncharacterized protein</fullName>
    </submittedName>
</protein>
<proteinExistence type="predicted"/>
<organism evidence="2">
    <name type="scientific">Arundo donax</name>
    <name type="common">Giant reed</name>
    <name type="synonym">Donax arundinaceus</name>
    <dbReference type="NCBI Taxonomy" id="35708"/>
    <lineage>
        <taxon>Eukaryota</taxon>
        <taxon>Viridiplantae</taxon>
        <taxon>Streptophyta</taxon>
        <taxon>Embryophyta</taxon>
        <taxon>Tracheophyta</taxon>
        <taxon>Spermatophyta</taxon>
        <taxon>Magnoliopsida</taxon>
        <taxon>Liliopsida</taxon>
        <taxon>Poales</taxon>
        <taxon>Poaceae</taxon>
        <taxon>PACMAD clade</taxon>
        <taxon>Arundinoideae</taxon>
        <taxon>Arundineae</taxon>
        <taxon>Arundo</taxon>
    </lineage>
</organism>
<evidence type="ECO:0000256" key="1">
    <source>
        <dbReference type="SAM" id="MobiDB-lite"/>
    </source>
</evidence>
<evidence type="ECO:0000313" key="2">
    <source>
        <dbReference type="EMBL" id="JAE32642.1"/>
    </source>
</evidence>
<accession>A0A0A9H7E6</accession>
<name>A0A0A9H7E6_ARUDO</name>